<dbReference type="AlphaFoldDB" id="A0AA40C5I0"/>
<feature type="repeat" description="ANK" evidence="1">
    <location>
        <begin position="54"/>
        <end position="80"/>
    </location>
</feature>
<protein>
    <submittedName>
        <fullName evidence="2">Uncharacterized protein</fullName>
    </submittedName>
</protein>
<keyword evidence="3" id="KW-1185">Reference proteome</keyword>
<keyword evidence="1" id="KW-0040">ANK repeat</keyword>
<organism evidence="2 3">
    <name type="scientific">Immersiella caudata</name>
    <dbReference type="NCBI Taxonomy" id="314043"/>
    <lineage>
        <taxon>Eukaryota</taxon>
        <taxon>Fungi</taxon>
        <taxon>Dikarya</taxon>
        <taxon>Ascomycota</taxon>
        <taxon>Pezizomycotina</taxon>
        <taxon>Sordariomycetes</taxon>
        <taxon>Sordariomycetidae</taxon>
        <taxon>Sordariales</taxon>
        <taxon>Lasiosphaeriaceae</taxon>
        <taxon>Immersiella</taxon>
    </lineage>
</organism>
<comment type="caution">
    <text evidence="2">The sequence shown here is derived from an EMBL/GenBank/DDBJ whole genome shotgun (WGS) entry which is preliminary data.</text>
</comment>
<dbReference type="InterPro" id="IPR002110">
    <property type="entry name" value="Ankyrin_rpt"/>
</dbReference>
<accession>A0AA40C5I0</accession>
<dbReference type="PROSITE" id="PS50088">
    <property type="entry name" value="ANK_REPEAT"/>
    <property type="match status" value="1"/>
</dbReference>
<evidence type="ECO:0000256" key="1">
    <source>
        <dbReference type="PROSITE-ProRule" id="PRU00023"/>
    </source>
</evidence>
<gene>
    <name evidence="2" type="ORF">B0T14DRAFT_87973</name>
</gene>
<evidence type="ECO:0000313" key="2">
    <source>
        <dbReference type="EMBL" id="KAK0625820.1"/>
    </source>
</evidence>
<reference evidence="2" key="1">
    <citation type="submission" date="2023-06" db="EMBL/GenBank/DDBJ databases">
        <title>Genome-scale phylogeny and comparative genomics of the fungal order Sordariales.</title>
        <authorList>
            <consortium name="Lawrence Berkeley National Laboratory"/>
            <person name="Hensen N."/>
            <person name="Bonometti L."/>
            <person name="Westerberg I."/>
            <person name="Brannstrom I.O."/>
            <person name="Guillou S."/>
            <person name="Cros-Aarteil S."/>
            <person name="Calhoun S."/>
            <person name="Haridas S."/>
            <person name="Kuo A."/>
            <person name="Mondo S."/>
            <person name="Pangilinan J."/>
            <person name="Riley R."/>
            <person name="Labutti K."/>
            <person name="Andreopoulos B."/>
            <person name="Lipzen A."/>
            <person name="Chen C."/>
            <person name="Yanf M."/>
            <person name="Daum C."/>
            <person name="Ng V."/>
            <person name="Clum A."/>
            <person name="Steindorff A."/>
            <person name="Ohm R."/>
            <person name="Martin F."/>
            <person name="Silar P."/>
            <person name="Natvig D."/>
            <person name="Lalanne C."/>
            <person name="Gautier V."/>
            <person name="Ament-Velasquez S.L."/>
            <person name="Kruys A."/>
            <person name="Hutchinson M.I."/>
            <person name="Powell A.J."/>
            <person name="Barry K."/>
            <person name="Miller A.N."/>
            <person name="Grigoriev I.V."/>
            <person name="Debuchy R."/>
            <person name="Gladieux P."/>
            <person name="Thoren M.H."/>
            <person name="Johannesson H."/>
        </authorList>
    </citation>
    <scope>NUCLEOTIDE SEQUENCE</scope>
    <source>
        <strain evidence="2">CBS 606.72</strain>
    </source>
</reference>
<dbReference type="Proteomes" id="UP001175000">
    <property type="component" value="Unassembled WGS sequence"/>
</dbReference>
<dbReference type="EMBL" id="JAULSU010000002">
    <property type="protein sequence ID" value="KAK0625820.1"/>
    <property type="molecule type" value="Genomic_DNA"/>
</dbReference>
<dbReference type="PROSITE" id="PS50297">
    <property type="entry name" value="ANK_REP_REGION"/>
    <property type="match status" value="1"/>
</dbReference>
<name>A0AA40C5I0_9PEZI</name>
<evidence type="ECO:0000313" key="3">
    <source>
        <dbReference type="Proteomes" id="UP001175000"/>
    </source>
</evidence>
<proteinExistence type="predicted"/>
<sequence length="103" mass="11508">MGGYFVTRAKIANFNYWGEWGKLVVELENLEAVGRMGWVNCWRIWTGSGQHKGSGFNALHQAAWHGASQDVVKRLLHLGAWSMPSTITFPTLSSRPRANYATA</sequence>